<dbReference type="Pfam" id="PF06073">
    <property type="entry name" value="DUF934"/>
    <property type="match status" value="1"/>
</dbReference>
<evidence type="ECO:0000313" key="1">
    <source>
        <dbReference type="EMBL" id="QEL65331.1"/>
    </source>
</evidence>
<protein>
    <recommendedName>
        <fullName evidence="3">Oxidoreductase</fullName>
    </recommendedName>
</protein>
<dbReference type="EMBL" id="CP022579">
    <property type="protein sequence ID" value="QEL65331.1"/>
    <property type="molecule type" value="Genomic_DNA"/>
</dbReference>
<accession>A0A5C1E8P1</accession>
<keyword evidence="2" id="KW-1185">Reference proteome</keyword>
<name>A0A5C1E8P1_9RHOO</name>
<dbReference type="RefSeq" id="WP_149425604.1">
    <property type="nucleotide sequence ID" value="NZ_CP022579.1"/>
</dbReference>
<sequence>MPDLIRRPQIIRSTPAPAIVADDFARLVLTVSTDAPESSESAATVTLPSVADAPNLIVPLAVWQARRDELLARLTQGGKLGVSLAPGEEAEQLAGDFAHLALIAVEFPKFVDGRGYTSATLLRRLGWTGEIRAVGDVLRDQFFLMRRCGIDAFALKEGKDLNDALKAFDDFSFTYAGAVDDPRPLFRRVQRGGASLDAGQSS</sequence>
<gene>
    <name evidence="1" type="ORF">OTERR_18550</name>
</gene>
<dbReference type="AlphaFoldDB" id="A0A5C1E8P1"/>
<dbReference type="Proteomes" id="UP000323671">
    <property type="component" value="Chromosome"/>
</dbReference>
<dbReference type="InterPro" id="IPR008318">
    <property type="entry name" value="UCP030820"/>
</dbReference>
<proteinExistence type="predicted"/>
<dbReference type="KEGG" id="otr:OTERR_18550"/>
<evidence type="ECO:0008006" key="3">
    <source>
        <dbReference type="Google" id="ProtNLM"/>
    </source>
</evidence>
<reference evidence="1 2" key="1">
    <citation type="submission" date="2017-07" db="EMBL/GenBank/DDBJ databases">
        <title>Complete genome sequence of Oryzomicrobium terrae TPP412.</title>
        <authorList>
            <person name="Chiu L.-W."/>
            <person name="Lo K.-J."/>
            <person name="Tsai Y.-M."/>
            <person name="Lin S.-S."/>
            <person name="Kuo C.-H."/>
            <person name="Liu C.-T."/>
        </authorList>
    </citation>
    <scope>NUCLEOTIDE SEQUENCE [LARGE SCALE GENOMIC DNA]</scope>
    <source>
        <strain evidence="1 2">TPP412</strain>
    </source>
</reference>
<organism evidence="1 2">
    <name type="scientific">Oryzomicrobium terrae</name>
    <dbReference type="NCBI Taxonomy" id="1735038"/>
    <lineage>
        <taxon>Bacteria</taxon>
        <taxon>Pseudomonadati</taxon>
        <taxon>Pseudomonadota</taxon>
        <taxon>Betaproteobacteria</taxon>
        <taxon>Rhodocyclales</taxon>
        <taxon>Rhodocyclaceae</taxon>
        <taxon>Oryzomicrobium</taxon>
    </lineage>
</organism>
<evidence type="ECO:0000313" key="2">
    <source>
        <dbReference type="Proteomes" id="UP000323671"/>
    </source>
</evidence>